<dbReference type="Gene3D" id="3.40.50.720">
    <property type="entry name" value="NAD(P)-binding Rossmann-like Domain"/>
    <property type="match status" value="1"/>
</dbReference>
<protein>
    <recommendedName>
        <fullName evidence="7">L-threonine 3-dehydrogenase</fullName>
        <ecNumber evidence="7">1.1.1.103</ecNumber>
    </recommendedName>
</protein>
<dbReference type="InterPro" id="IPR020843">
    <property type="entry name" value="ER"/>
</dbReference>
<evidence type="ECO:0000256" key="2">
    <source>
        <dbReference type="ARBA" id="ARBA00022490"/>
    </source>
</evidence>
<keyword evidence="3 8" id="KW-0479">Metal-binding</keyword>
<dbReference type="Pfam" id="PF08240">
    <property type="entry name" value="ADH_N"/>
    <property type="match status" value="1"/>
</dbReference>
<dbReference type="InterPro" id="IPR036291">
    <property type="entry name" value="NAD(P)-bd_dom_sf"/>
</dbReference>
<dbReference type="InterPro" id="IPR013149">
    <property type="entry name" value="ADH-like_C"/>
</dbReference>
<evidence type="ECO:0000313" key="11">
    <source>
        <dbReference type="Proteomes" id="UP000316330"/>
    </source>
</evidence>
<dbReference type="GO" id="GO:0008270">
    <property type="term" value="F:zinc ion binding"/>
    <property type="evidence" value="ECO:0007669"/>
    <property type="project" value="InterPro"/>
</dbReference>
<dbReference type="OrthoDB" id="9777057at2"/>
<dbReference type="EC" id="1.1.1.103" evidence="7"/>
<keyword evidence="4 8" id="KW-0862">Zinc</keyword>
<reference evidence="10 11" key="1">
    <citation type="submission" date="2019-07" db="EMBL/GenBank/DDBJ databases">
        <authorList>
            <person name="Kim J."/>
        </authorList>
    </citation>
    <scope>NUCLEOTIDE SEQUENCE [LARGE SCALE GENOMIC DNA]</scope>
    <source>
        <strain evidence="10 11">G13</strain>
    </source>
</reference>
<evidence type="ECO:0000256" key="4">
    <source>
        <dbReference type="ARBA" id="ARBA00022833"/>
    </source>
</evidence>
<keyword evidence="2" id="KW-0963">Cytoplasm</keyword>
<dbReference type="Gene3D" id="3.90.180.10">
    <property type="entry name" value="Medium-chain alcohol dehydrogenases, catalytic domain"/>
    <property type="match status" value="1"/>
</dbReference>
<evidence type="ECO:0000256" key="6">
    <source>
        <dbReference type="ARBA" id="ARBA00023027"/>
    </source>
</evidence>
<dbReference type="InterPro" id="IPR002328">
    <property type="entry name" value="ADH_Zn_CS"/>
</dbReference>
<feature type="domain" description="Enoyl reductase (ER)" evidence="9">
    <location>
        <begin position="16"/>
        <end position="344"/>
    </location>
</feature>
<evidence type="ECO:0000256" key="1">
    <source>
        <dbReference type="ARBA" id="ARBA00001947"/>
    </source>
</evidence>
<dbReference type="GO" id="GO:0006567">
    <property type="term" value="P:L-threonine catabolic process"/>
    <property type="evidence" value="ECO:0007669"/>
    <property type="project" value="UniProtKB-UniRule"/>
</dbReference>
<evidence type="ECO:0000256" key="5">
    <source>
        <dbReference type="ARBA" id="ARBA00023002"/>
    </source>
</evidence>
<name>A0A559JST6_9BACL</name>
<organism evidence="10 11">
    <name type="scientific">Cohnella terricola</name>
    <dbReference type="NCBI Taxonomy" id="1289167"/>
    <lineage>
        <taxon>Bacteria</taxon>
        <taxon>Bacillati</taxon>
        <taxon>Bacillota</taxon>
        <taxon>Bacilli</taxon>
        <taxon>Bacillales</taxon>
        <taxon>Paenibacillaceae</taxon>
        <taxon>Cohnella</taxon>
    </lineage>
</organism>
<keyword evidence="6" id="KW-0520">NAD</keyword>
<evidence type="ECO:0000256" key="3">
    <source>
        <dbReference type="ARBA" id="ARBA00022723"/>
    </source>
</evidence>
<dbReference type="NCBIfam" id="TIGR00692">
    <property type="entry name" value="tdh"/>
    <property type="match status" value="1"/>
</dbReference>
<dbReference type="SUPFAM" id="SSF51735">
    <property type="entry name" value="NAD(P)-binding Rossmann-fold domains"/>
    <property type="match status" value="1"/>
</dbReference>
<dbReference type="AlphaFoldDB" id="A0A559JST6"/>
<dbReference type="InterPro" id="IPR011032">
    <property type="entry name" value="GroES-like_sf"/>
</dbReference>
<dbReference type="EMBL" id="VNJJ01000002">
    <property type="protein sequence ID" value="TVY02939.1"/>
    <property type="molecule type" value="Genomic_DNA"/>
</dbReference>
<keyword evidence="11" id="KW-1185">Reference proteome</keyword>
<dbReference type="InterPro" id="IPR013154">
    <property type="entry name" value="ADH-like_N"/>
</dbReference>
<dbReference type="Pfam" id="PF00107">
    <property type="entry name" value="ADH_zinc_N"/>
    <property type="match status" value="1"/>
</dbReference>
<dbReference type="PROSITE" id="PS00059">
    <property type="entry name" value="ADH_ZINC"/>
    <property type="match status" value="1"/>
</dbReference>
<accession>A0A559JST6</accession>
<dbReference type="InterPro" id="IPR004627">
    <property type="entry name" value="L-Threonine_3-DHase"/>
</dbReference>
<dbReference type="Proteomes" id="UP000316330">
    <property type="component" value="Unassembled WGS sequence"/>
</dbReference>
<evidence type="ECO:0000313" key="10">
    <source>
        <dbReference type="EMBL" id="TVY02939.1"/>
    </source>
</evidence>
<dbReference type="PANTHER" id="PTHR43401:SF2">
    <property type="entry name" value="L-THREONINE 3-DEHYDROGENASE"/>
    <property type="match status" value="1"/>
</dbReference>
<dbReference type="SUPFAM" id="SSF50129">
    <property type="entry name" value="GroES-like"/>
    <property type="match status" value="1"/>
</dbReference>
<dbReference type="InterPro" id="IPR050129">
    <property type="entry name" value="Zn_alcohol_dh"/>
</dbReference>
<comment type="similarity">
    <text evidence="8">Belongs to the zinc-containing alcohol dehydrogenase family.</text>
</comment>
<keyword evidence="5 10" id="KW-0560">Oxidoreductase</keyword>
<dbReference type="SMART" id="SM00829">
    <property type="entry name" value="PKS_ER"/>
    <property type="match status" value="1"/>
</dbReference>
<dbReference type="NCBIfam" id="NF003808">
    <property type="entry name" value="PRK05396.1"/>
    <property type="match status" value="1"/>
</dbReference>
<sequence length="355" mass="37962">MNGKMIALVKETRGPGAVLRSVDVPDPGSDEVLVRIKTTSICGTDLHIYDWDDWAEKTVVTPNVFGHEFCGIVEVVGERVTNVKVGDYVSAEGHIVCGVCKMCRTGNAHVCPNTKSFGITVPGCFAEYALVKSSNVIHNAPNLPYEFACLQDPLGNAVQTVLSGEIVGKTVLITGVGSIGLMATAVAKACGAGTVLAADVNRYRLDMAGKMGADVLIDSSHCSLQEEVRKHTAGLGAEVVLEMSGHPQAIRDSLDAAANAGRVSLLGIPSKDVSLDLSSQIIFKGLQVHGITGRKMYETWYQVKGLLESGRLDLRGLVTHKLRLEQYEEAFELMRSGQCGKIVFVHDEGGESYGD</sequence>
<gene>
    <name evidence="10" type="primary">tdh</name>
    <name evidence="10" type="ORF">FPZ45_03330</name>
</gene>
<evidence type="ECO:0000259" key="9">
    <source>
        <dbReference type="SMART" id="SM00829"/>
    </source>
</evidence>
<comment type="caution">
    <text evidence="10">The sequence shown here is derived from an EMBL/GenBank/DDBJ whole genome shotgun (WGS) entry which is preliminary data.</text>
</comment>
<proteinExistence type="inferred from homology"/>
<dbReference type="GO" id="GO:0008743">
    <property type="term" value="F:L-threonine 3-dehydrogenase activity"/>
    <property type="evidence" value="ECO:0007669"/>
    <property type="project" value="UniProtKB-UniRule"/>
</dbReference>
<evidence type="ECO:0000256" key="7">
    <source>
        <dbReference type="NCBIfam" id="TIGR00692"/>
    </source>
</evidence>
<evidence type="ECO:0000256" key="8">
    <source>
        <dbReference type="RuleBase" id="RU361277"/>
    </source>
</evidence>
<comment type="cofactor">
    <cofactor evidence="1 8">
        <name>Zn(2+)</name>
        <dbReference type="ChEBI" id="CHEBI:29105"/>
    </cofactor>
</comment>
<dbReference type="PANTHER" id="PTHR43401">
    <property type="entry name" value="L-THREONINE 3-DEHYDROGENASE"/>
    <property type="match status" value="1"/>
</dbReference>